<keyword evidence="6" id="KW-0051">Antiviral defense</keyword>
<comment type="caution">
    <text evidence="9">The sequence shown here is derived from an EMBL/GenBank/DDBJ whole genome shotgun (WGS) entry which is preliminary data.</text>
</comment>
<keyword evidence="7" id="KW-1133">Transmembrane helix</keyword>
<gene>
    <name evidence="9" type="ORF">A3A74_04810</name>
</gene>
<dbReference type="Pfam" id="PF20803">
    <property type="entry name" value="PaaX_M"/>
    <property type="match status" value="1"/>
</dbReference>
<proteinExistence type="predicted"/>
<keyword evidence="3 9" id="KW-0255">Endonuclease</keyword>
<sequence>MKKAGKSKTLSPDEQFKHRQLREIVLAALGVSVLIGGIMITPNFPIVMGSIISLIKEFKKKDISATKVKRVLKNLEKKEILSLSIKGDEIYVQLKNWLTPSTVKYSLRGILELKRKRKRWNGKWFLVMFDVPEIQRNKRIYLRKFLKYIGFYGYQKSVYIFPYECEKEIGLLKQVVESAKYISYIVADKIENEQSTKTYFNL</sequence>
<feature type="transmembrane region" description="Helical" evidence="7">
    <location>
        <begin position="21"/>
        <end position="40"/>
    </location>
</feature>
<dbReference type="GO" id="GO:0004521">
    <property type="term" value="F:RNA endonuclease activity"/>
    <property type="evidence" value="ECO:0007669"/>
    <property type="project" value="InterPro"/>
</dbReference>
<evidence type="ECO:0000259" key="8">
    <source>
        <dbReference type="Pfam" id="PF20803"/>
    </source>
</evidence>
<evidence type="ECO:0000256" key="6">
    <source>
        <dbReference type="ARBA" id="ARBA00023118"/>
    </source>
</evidence>
<evidence type="ECO:0000256" key="7">
    <source>
        <dbReference type="SAM" id="Phobius"/>
    </source>
</evidence>
<name>A0A1F7I7T4_9BACT</name>
<keyword evidence="4" id="KW-0378">Hydrolase</keyword>
<dbReference type="InterPro" id="IPR021127">
    <property type="entry name" value="CRISPR_associated_Cas2"/>
</dbReference>
<evidence type="ECO:0000256" key="3">
    <source>
        <dbReference type="ARBA" id="ARBA00022759"/>
    </source>
</evidence>
<evidence type="ECO:0000256" key="5">
    <source>
        <dbReference type="ARBA" id="ARBA00022842"/>
    </source>
</evidence>
<keyword evidence="5" id="KW-0460">Magnesium</keyword>
<dbReference type="GO" id="GO:0043571">
    <property type="term" value="P:maintenance of CRISPR repeat elements"/>
    <property type="evidence" value="ECO:0007669"/>
    <property type="project" value="InterPro"/>
</dbReference>
<organism evidence="9 10">
    <name type="scientific">Candidatus Roizmanbacteria bacterium RIFCSPLOWO2_01_FULL_35_13</name>
    <dbReference type="NCBI Taxonomy" id="1802055"/>
    <lineage>
        <taxon>Bacteria</taxon>
        <taxon>Candidatus Roizmaniibacteriota</taxon>
    </lineage>
</organism>
<dbReference type="STRING" id="1802055.A3A74_04810"/>
<evidence type="ECO:0000256" key="2">
    <source>
        <dbReference type="ARBA" id="ARBA00022723"/>
    </source>
</evidence>
<evidence type="ECO:0000313" key="10">
    <source>
        <dbReference type="Proteomes" id="UP000179270"/>
    </source>
</evidence>
<keyword evidence="1" id="KW-0540">Nuclease</keyword>
<dbReference type="SUPFAM" id="SSF143430">
    <property type="entry name" value="TTP0101/SSO1404-like"/>
    <property type="match status" value="1"/>
</dbReference>
<dbReference type="AlphaFoldDB" id="A0A1F7I7T4"/>
<dbReference type="EMBL" id="MGAF01000050">
    <property type="protein sequence ID" value="OGK39418.1"/>
    <property type="molecule type" value="Genomic_DNA"/>
</dbReference>
<protein>
    <submittedName>
        <fullName evidence="9">CRISPR-associated endonuclease Cas2</fullName>
    </submittedName>
</protein>
<dbReference type="NCBIfam" id="TIGR01573">
    <property type="entry name" value="cas2"/>
    <property type="match status" value="1"/>
</dbReference>
<dbReference type="Gene3D" id="3.30.70.2650">
    <property type="match status" value="1"/>
</dbReference>
<keyword evidence="7" id="KW-0472">Membrane</keyword>
<evidence type="ECO:0000256" key="1">
    <source>
        <dbReference type="ARBA" id="ARBA00022722"/>
    </source>
</evidence>
<evidence type="ECO:0000256" key="4">
    <source>
        <dbReference type="ARBA" id="ARBA00022801"/>
    </source>
</evidence>
<evidence type="ECO:0000313" key="9">
    <source>
        <dbReference type="EMBL" id="OGK39418.1"/>
    </source>
</evidence>
<reference evidence="9 10" key="1">
    <citation type="journal article" date="2016" name="Nat. Commun.">
        <title>Thousands of microbial genomes shed light on interconnected biogeochemical processes in an aquifer system.</title>
        <authorList>
            <person name="Anantharaman K."/>
            <person name="Brown C.T."/>
            <person name="Hug L.A."/>
            <person name="Sharon I."/>
            <person name="Castelle C.J."/>
            <person name="Probst A.J."/>
            <person name="Thomas B.C."/>
            <person name="Singh A."/>
            <person name="Wilkins M.J."/>
            <person name="Karaoz U."/>
            <person name="Brodie E.L."/>
            <person name="Williams K.H."/>
            <person name="Hubbard S.S."/>
            <person name="Banfield J.F."/>
        </authorList>
    </citation>
    <scope>NUCLEOTIDE SEQUENCE [LARGE SCALE GENOMIC DNA]</scope>
</reference>
<keyword evidence="2" id="KW-0479">Metal-binding</keyword>
<dbReference type="InterPro" id="IPR048846">
    <property type="entry name" value="PaaX-like_central"/>
</dbReference>
<keyword evidence="7" id="KW-0812">Transmembrane</keyword>
<dbReference type="Proteomes" id="UP000179270">
    <property type="component" value="Unassembled WGS sequence"/>
</dbReference>
<feature type="domain" description="Transcriptional repressor PaaX-like central Cas2-like" evidence="8">
    <location>
        <begin position="118"/>
        <end position="196"/>
    </location>
</feature>
<accession>A0A1F7I7T4</accession>